<protein>
    <submittedName>
        <fullName evidence="3">Transglutaminase superfamily protein</fullName>
    </submittedName>
</protein>
<evidence type="ECO:0000259" key="2">
    <source>
        <dbReference type="SMART" id="SM00460"/>
    </source>
</evidence>
<comment type="caution">
    <text evidence="3">The sequence shown here is derived from an EMBL/GenBank/DDBJ whole genome shotgun (WGS) entry which is preliminary data.</text>
</comment>
<dbReference type="Gene3D" id="3.10.620.30">
    <property type="match status" value="1"/>
</dbReference>
<dbReference type="InterPro" id="IPR038765">
    <property type="entry name" value="Papain-like_cys_pep_sf"/>
</dbReference>
<feature type="signal peptide" evidence="1">
    <location>
        <begin position="1"/>
        <end position="22"/>
    </location>
</feature>
<accession>A0A4R3TLX1</accession>
<feature type="chain" id="PRO_5038981488" evidence="1">
    <location>
        <begin position="23"/>
        <end position="300"/>
    </location>
</feature>
<evidence type="ECO:0000313" key="4">
    <source>
        <dbReference type="Proteomes" id="UP000295773"/>
    </source>
</evidence>
<dbReference type="SUPFAM" id="SSF54001">
    <property type="entry name" value="Cysteine proteinases"/>
    <property type="match status" value="1"/>
</dbReference>
<name>A0A4R3TLX1_9FIRM</name>
<dbReference type="SMART" id="SM00460">
    <property type="entry name" value="TGc"/>
    <property type="match status" value="1"/>
</dbReference>
<sequence length="300" mass="34683">MHKKICLLIAFLLLCTSCSSNQQDKVKEAMESYPKSPAVTENQILYPKELGKDVLKTKIAIIDYTQCNDGYIYVHAQFKDNKKVKIQIAKGETKYNYDLHKDEATALPLQMGSGNYLVKVLQHMEQNQYAIVDVIEFHADIKETTSPFRYPNQIAWYEKGDDIISFALDTVKDADNDLKRIHDIYNKVAQTITYDDAKAKQASNKYMIPNLKDVLKRKRGICFDYAALMTAMLRINHIPARLICGNTDIEYHAWVEVYVEGQGWVNPDIYVDEETWTRIDPTFAAQKFQYDGSYDAVYYY</sequence>
<dbReference type="GeneID" id="73795663"/>
<dbReference type="RefSeq" id="WP_008688438.1">
    <property type="nucleotide sequence ID" value="NZ_AP024510.1"/>
</dbReference>
<dbReference type="PANTHER" id="PTHR33490">
    <property type="entry name" value="BLR5614 PROTEIN-RELATED"/>
    <property type="match status" value="1"/>
</dbReference>
<dbReference type="InterPro" id="IPR002931">
    <property type="entry name" value="Transglutaminase-like"/>
</dbReference>
<keyword evidence="4" id="KW-1185">Reference proteome</keyword>
<dbReference type="Proteomes" id="UP000295773">
    <property type="component" value="Unassembled WGS sequence"/>
</dbReference>
<feature type="domain" description="Transglutaminase-like" evidence="2">
    <location>
        <begin position="214"/>
        <end position="271"/>
    </location>
</feature>
<gene>
    <name evidence="3" type="ORF">EDD61_101123</name>
</gene>
<keyword evidence="1" id="KW-0732">Signal</keyword>
<organism evidence="3 4">
    <name type="scientific">Longicatena caecimuris</name>
    <dbReference type="NCBI Taxonomy" id="1796635"/>
    <lineage>
        <taxon>Bacteria</taxon>
        <taxon>Bacillati</taxon>
        <taxon>Bacillota</taxon>
        <taxon>Erysipelotrichia</taxon>
        <taxon>Erysipelotrichales</taxon>
        <taxon>Erysipelotrichaceae</taxon>
        <taxon>Longicatena</taxon>
    </lineage>
</organism>
<proteinExistence type="predicted"/>
<evidence type="ECO:0000313" key="3">
    <source>
        <dbReference type="EMBL" id="TCU63471.1"/>
    </source>
</evidence>
<dbReference type="EMBL" id="SMBP01000001">
    <property type="protein sequence ID" value="TCU63471.1"/>
    <property type="molecule type" value="Genomic_DNA"/>
</dbReference>
<dbReference type="AlphaFoldDB" id="A0A4R3TLX1"/>
<dbReference type="Pfam" id="PF01841">
    <property type="entry name" value="Transglut_core"/>
    <property type="match status" value="1"/>
</dbReference>
<evidence type="ECO:0000256" key="1">
    <source>
        <dbReference type="SAM" id="SignalP"/>
    </source>
</evidence>
<reference evidence="3 4" key="1">
    <citation type="submission" date="2019-03" db="EMBL/GenBank/DDBJ databases">
        <title>Genomic Encyclopedia of Type Strains, Phase IV (KMG-IV): sequencing the most valuable type-strain genomes for metagenomic binning, comparative biology and taxonomic classification.</title>
        <authorList>
            <person name="Goeker M."/>
        </authorList>
    </citation>
    <scope>NUCLEOTIDE SEQUENCE [LARGE SCALE GENOMIC DNA]</scope>
    <source>
        <strain evidence="3 4">DSM 29481</strain>
    </source>
</reference>